<name>A0A9K3NL78_HELAN</name>
<comment type="caution">
    <text evidence="1">The sequence shown here is derived from an EMBL/GenBank/DDBJ whole genome shotgun (WGS) entry which is preliminary data.</text>
</comment>
<proteinExistence type="predicted"/>
<protein>
    <submittedName>
        <fullName evidence="1">Uncharacterized protein</fullName>
    </submittedName>
</protein>
<organism evidence="1 2">
    <name type="scientific">Helianthus annuus</name>
    <name type="common">Common sunflower</name>
    <dbReference type="NCBI Taxonomy" id="4232"/>
    <lineage>
        <taxon>Eukaryota</taxon>
        <taxon>Viridiplantae</taxon>
        <taxon>Streptophyta</taxon>
        <taxon>Embryophyta</taxon>
        <taxon>Tracheophyta</taxon>
        <taxon>Spermatophyta</taxon>
        <taxon>Magnoliopsida</taxon>
        <taxon>eudicotyledons</taxon>
        <taxon>Gunneridae</taxon>
        <taxon>Pentapetalae</taxon>
        <taxon>asterids</taxon>
        <taxon>campanulids</taxon>
        <taxon>Asterales</taxon>
        <taxon>Asteraceae</taxon>
        <taxon>Asteroideae</taxon>
        <taxon>Heliantheae alliance</taxon>
        <taxon>Heliantheae</taxon>
        <taxon>Helianthus</taxon>
    </lineage>
</organism>
<sequence>MKTQVSDLQPTKLSSFLQLSGMPITFHGDLGVSLLSVTEMVDGGDCGEDEGRIEKESGWGLW</sequence>
<reference evidence="1" key="2">
    <citation type="submission" date="2020-06" db="EMBL/GenBank/DDBJ databases">
        <title>Helianthus annuus Genome sequencing and assembly Release 2.</title>
        <authorList>
            <person name="Gouzy J."/>
            <person name="Langlade N."/>
            <person name="Munos S."/>
        </authorList>
    </citation>
    <scope>NUCLEOTIDE SEQUENCE</scope>
    <source>
        <tissue evidence="1">Leaves</tissue>
    </source>
</reference>
<dbReference type="AlphaFoldDB" id="A0A9K3NL78"/>
<gene>
    <name evidence="1" type="ORF">HanXRQr2_Chr05g0196331</name>
</gene>
<evidence type="ECO:0000313" key="1">
    <source>
        <dbReference type="EMBL" id="KAF5804379.1"/>
    </source>
</evidence>
<dbReference type="Gramene" id="mRNA:HanXRQr2_Chr05g0196331">
    <property type="protein sequence ID" value="CDS:HanXRQr2_Chr05g0196331.1"/>
    <property type="gene ID" value="HanXRQr2_Chr05g0196331"/>
</dbReference>
<dbReference type="Proteomes" id="UP000215914">
    <property type="component" value="Unassembled WGS sequence"/>
</dbReference>
<dbReference type="EMBL" id="MNCJ02000320">
    <property type="protein sequence ID" value="KAF5804379.1"/>
    <property type="molecule type" value="Genomic_DNA"/>
</dbReference>
<evidence type="ECO:0000313" key="2">
    <source>
        <dbReference type="Proteomes" id="UP000215914"/>
    </source>
</evidence>
<keyword evidence="2" id="KW-1185">Reference proteome</keyword>
<reference evidence="1" key="1">
    <citation type="journal article" date="2017" name="Nature">
        <title>The sunflower genome provides insights into oil metabolism, flowering and Asterid evolution.</title>
        <authorList>
            <person name="Badouin H."/>
            <person name="Gouzy J."/>
            <person name="Grassa C.J."/>
            <person name="Murat F."/>
            <person name="Staton S.E."/>
            <person name="Cottret L."/>
            <person name="Lelandais-Briere C."/>
            <person name="Owens G.L."/>
            <person name="Carrere S."/>
            <person name="Mayjonade B."/>
            <person name="Legrand L."/>
            <person name="Gill N."/>
            <person name="Kane N.C."/>
            <person name="Bowers J.E."/>
            <person name="Hubner S."/>
            <person name="Bellec A."/>
            <person name="Berard A."/>
            <person name="Berges H."/>
            <person name="Blanchet N."/>
            <person name="Boniface M.C."/>
            <person name="Brunel D."/>
            <person name="Catrice O."/>
            <person name="Chaidir N."/>
            <person name="Claudel C."/>
            <person name="Donnadieu C."/>
            <person name="Faraut T."/>
            <person name="Fievet G."/>
            <person name="Helmstetter N."/>
            <person name="King M."/>
            <person name="Knapp S.J."/>
            <person name="Lai Z."/>
            <person name="Le Paslier M.C."/>
            <person name="Lippi Y."/>
            <person name="Lorenzon L."/>
            <person name="Mandel J.R."/>
            <person name="Marage G."/>
            <person name="Marchand G."/>
            <person name="Marquand E."/>
            <person name="Bret-Mestries E."/>
            <person name="Morien E."/>
            <person name="Nambeesan S."/>
            <person name="Nguyen T."/>
            <person name="Pegot-Espagnet P."/>
            <person name="Pouilly N."/>
            <person name="Raftis F."/>
            <person name="Sallet E."/>
            <person name="Schiex T."/>
            <person name="Thomas J."/>
            <person name="Vandecasteele C."/>
            <person name="Vares D."/>
            <person name="Vear F."/>
            <person name="Vautrin S."/>
            <person name="Crespi M."/>
            <person name="Mangin B."/>
            <person name="Burke J.M."/>
            <person name="Salse J."/>
            <person name="Munos S."/>
            <person name="Vincourt P."/>
            <person name="Rieseberg L.H."/>
            <person name="Langlade N.B."/>
        </authorList>
    </citation>
    <scope>NUCLEOTIDE SEQUENCE</scope>
    <source>
        <tissue evidence="1">Leaves</tissue>
    </source>
</reference>
<accession>A0A9K3NL78</accession>